<dbReference type="GO" id="GO:0071555">
    <property type="term" value="P:cell wall organization"/>
    <property type="evidence" value="ECO:0007669"/>
    <property type="project" value="UniProtKB-KW"/>
</dbReference>
<gene>
    <name evidence="10" type="ORF">EDD33_1890</name>
</gene>
<keyword evidence="5 9" id="KW-0862">Zinc</keyword>
<sequence>MLPVFDESRIVLMGDPRVTGIAVRDDGSDLVPAPPGVRLAARKADPAGAFRLLRRPVADRLEFAAAALPAGLHLRLVEAYRPPERQELYFTTYREKLRAADPTHGEETLDRLASRFVAPPAFAPHVAGAAVDVTLVDDAGVELDLGCPVDANPEVSGGTCYTYHPAVTGPAAAHRRVLIEAMTAAGFVNYPTEWWHWSHGDRYWAFVTGHDHATHGPPETGL</sequence>
<evidence type="ECO:0000256" key="4">
    <source>
        <dbReference type="ARBA" id="ARBA00022801"/>
    </source>
</evidence>
<keyword evidence="11" id="KW-1185">Reference proteome</keyword>
<dbReference type="GO" id="GO:0006508">
    <property type="term" value="P:proteolysis"/>
    <property type="evidence" value="ECO:0007669"/>
    <property type="project" value="UniProtKB-KW"/>
</dbReference>
<evidence type="ECO:0000256" key="2">
    <source>
        <dbReference type="ARBA" id="ARBA00022670"/>
    </source>
</evidence>
<keyword evidence="4 9" id="KW-0378">Hydrolase</keyword>
<dbReference type="GO" id="GO:0008237">
    <property type="term" value="F:metallopeptidase activity"/>
    <property type="evidence" value="ECO:0007669"/>
    <property type="project" value="UniProtKB-KW"/>
</dbReference>
<feature type="binding site" evidence="9">
    <location>
        <position position="196"/>
    </location>
    <ligand>
        <name>Zn(2+)</name>
        <dbReference type="ChEBI" id="CHEBI:29105"/>
        <note>catalytic</note>
    </ligand>
</feature>
<comment type="cofactor">
    <cofactor evidence="9">
        <name>Zn(2+)</name>
        <dbReference type="ChEBI" id="CHEBI:29105"/>
    </cofactor>
    <text evidence="9">Binds 1 zinc ion per subunit.</text>
</comment>
<dbReference type="Gene3D" id="3.30.1380.10">
    <property type="match status" value="1"/>
</dbReference>
<keyword evidence="6 9" id="KW-0224">Dipeptidase</keyword>
<evidence type="ECO:0000256" key="6">
    <source>
        <dbReference type="ARBA" id="ARBA00022997"/>
    </source>
</evidence>
<name>A0A3N2CU28_9ACTN</name>
<evidence type="ECO:0000256" key="7">
    <source>
        <dbReference type="ARBA" id="ARBA00023049"/>
    </source>
</evidence>
<reference evidence="10 11" key="1">
    <citation type="submission" date="2018-11" db="EMBL/GenBank/DDBJ databases">
        <title>Sequencing the genomes of 1000 actinobacteria strains.</title>
        <authorList>
            <person name="Klenk H.-P."/>
        </authorList>
    </citation>
    <scope>NUCLEOTIDE SEQUENCE [LARGE SCALE GENOMIC DNA]</scope>
    <source>
        <strain evidence="10 11">DSM 12652</strain>
    </source>
</reference>
<comment type="caution">
    <text evidence="10">The sequence shown here is derived from an EMBL/GenBank/DDBJ whole genome shotgun (WGS) entry which is preliminary data.</text>
</comment>
<dbReference type="InterPro" id="IPR009045">
    <property type="entry name" value="Zn_M74/Hedgehog-like"/>
</dbReference>
<keyword evidence="8" id="KW-0961">Cell wall biogenesis/degradation</keyword>
<dbReference type="Proteomes" id="UP000281738">
    <property type="component" value="Unassembled WGS sequence"/>
</dbReference>
<comment type="catalytic activity">
    <reaction evidence="1 9">
        <text>D-alanyl-D-alanine + H2O = 2 D-alanine</text>
        <dbReference type="Rhea" id="RHEA:20661"/>
        <dbReference type="ChEBI" id="CHEBI:15377"/>
        <dbReference type="ChEBI" id="CHEBI:57416"/>
        <dbReference type="ChEBI" id="CHEBI:57822"/>
        <dbReference type="EC" id="3.4.13.22"/>
    </reaction>
</comment>
<keyword evidence="7 9" id="KW-0482">Metalloprotease</keyword>
<comment type="function">
    <text evidence="9">Catalyzes hydrolysis of the D-alanyl-D-alanine dipeptide.</text>
</comment>
<evidence type="ECO:0000256" key="5">
    <source>
        <dbReference type="ARBA" id="ARBA00022833"/>
    </source>
</evidence>
<keyword evidence="2 9" id="KW-0645">Protease</keyword>
<dbReference type="PANTHER" id="PTHR43126">
    <property type="entry name" value="D-ALANYL-D-ALANINE DIPEPTIDASE"/>
    <property type="match status" value="1"/>
</dbReference>
<evidence type="ECO:0000313" key="10">
    <source>
        <dbReference type="EMBL" id="ROR91030.1"/>
    </source>
</evidence>
<evidence type="ECO:0000256" key="9">
    <source>
        <dbReference type="HAMAP-Rule" id="MF_01924"/>
    </source>
</evidence>
<dbReference type="PANTHER" id="PTHR43126:SF2">
    <property type="entry name" value="D-ALANYL-D-ALANINE DIPEPTIDASE"/>
    <property type="match status" value="1"/>
</dbReference>
<dbReference type="EMBL" id="RKHO01000001">
    <property type="protein sequence ID" value="ROR91030.1"/>
    <property type="molecule type" value="Genomic_DNA"/>
</dbReference>
<keyword evidence="3 9" id="KW-0479">Metal-binding</keyword>
<evidence type="ECO:0000256" key="1">
    <source>
        <dbReference type="ARBA" id="ARBA00001362"/>
    </source>
</evidence>
<dbReference type="GO" id="GO:0160237">
    <property type="term" value="F:D-Ala-D-Ala dipeptidase activity"/>
    <property type="evidence" value="ECO:0007669"/>
    <property type="project" value="UniProtKB-EC"/>
</dbReference>
<dbReference type="GO" id="GO:0008270">
    <property type="term" value="F:zinc ion binding"/>
    <property type="evidence" value="ECO:0007669"/>
    <property type="project" value="UniProtKB-UniRule"/>
</dbReference>
<accession>A0A3N2CU28</accession>
<evidence type="ECO:0000256" key="3">
    <source>
        <dbReference type="ARBA" id="ARBA00022723"/>
    </source>
</evidence>
<feature type="active site" description="Proton donor/acceptor" evidence="9">
    <location>
        <position position="193"/>
    </location>
</feature>
<dbReference type="EC" id="3.4.13.22" evidence="9"/>
<dbReference type="HAMAP" id="MF_01924">
    <property type="entry name" value="A_A_dipeptidase"/>
    <property type="match status" value="1"/>
</dbReference>
<dbReference type="Pfam" id="PF01427">
    <property type="entry name" value="Peptidase_M15"/>
    <property type="match status" value="1"/>
</dbReference>
<dbReference type="AlphaFoldDB" id="A0A3N2CU28"/>
<organism evidence="10 11">
    <name type="scientific">Nocardioides aurantiacus</name>
    <dbReference type="NCBI Taxonomy" id="86796"/>
    <lineage>
        <taxon>Bacteria</taxon>
        <taxon>Bacillati</taxon>
        <taxon>Actinomycetota</taxon>
        <taxon>Actinomycetes</taxon>
        <taxon>Propionibacteriales</taxon>
        <taxon>Nocardioidaceae</taxon>
        <taxon>Nocardioides</taxon>
    </lineage>
</organism>
<evidence type="ECO:0000256" key="8">
    <source>
        <dbReference type="ARBA" id="ARBA00023316"/>
    </source>
</evidence>
<dbReference type="InterPro" id="IPR000755">
    <property type="entry name" value="A_A_dipeptidase"/>
</dbReference>
<feature type="binding site" evidence="9">
    <location>
        <position position="132"/>
    </location>
    <ligand>
        <name>Zn(2+)</name>
        <dbReference type="ChEBI" id="CHEBI:29105"/>
        <note>catalytic</note>
    </ligand>
</feature>
<dbReference type="SUPFAM" id="SSF55166">
    <property type="entry name" value="Hedgehog/DD-peptidase"/>
    <property type="match status" value="1"/>
</dbReference>
<feature type="site" description="Transition state stabilizer" evidence="9">
    <location>
        <position position="81"/>
    </location>
</feature>
<comment type="similarity">
    <text evidence="9">Belongs to the peptidase M15D family.</text>
</comment>
<proteinExistence type="inferred from homology"/>
<evidence type="ECO:0000313" key="11">
    <source>
        <dbReference type="Proteomes" id="UP000281738"/>
    </source>
</evidence>
<protein>
    <recommendedName>
        <fullName evidence="9">D-alanyl-D-alanine dipeptidase</fullName>
        <shortName evidence="9">D-Ala-D-Ala dipeptidase</shortName>
        <ecNumber evidence="9">3.4.13.22</ecNumber>
    </recommendedName>
</protein>
<feature type="binding site" evidence="9">
    <location>
        <position position="125"/>
    </location>
    <ligand>
        <name>Zn(2+)</name>
        <dbReference type="ChEBI" id="CHEBI:29105"/>
        <note>catalytic</note>
    </ligand>
</feature>
<dbReference type="OrthoDB" id="9801430at2"/>